<dbReference type="Gene3D" id="2.170.150.80">
    <property type="entry name" value="NAC domain"/>
    <property type="match status" value="1"/>
</dbReference>
<keyword evidence="5" id="KW-0150">Chloroplast</keyword>
<evidence type="ECO:0000259" key="19">
    <source>
        <dbReference type="PROSITE" id="PS51005"/>
    </source>
</evidence>
<keyword evidence="12" id="KW-0472">Membrane</keyword>
<dbReference type="Pfam" id="PF02410">
    <property type="entry name" value="RsfS"/>
    <property type="match status" value="1"/>
</dbReference>
<comment type="subunit">
    <text evidence="16">Interacts with chloroplast ribosomal protein uL14c (rpl14).</text>
</comment>
<dbReference type="Gramene" id="PNT64854">
    <property type="protein sequence ID" value="PNT64854"/>
    <property type="gene ID" value="BRADI_4g34022v3"/>
</dbReference>
<dbReference type="InterPro" id="IPR036093">
    <property type="entry name" value="NAC_dom_sf"/>
</dbReference>
<dbReference type="ExpressionAtlas" id="A0A2K2CS49">
    <property type="expression patterns" value="baseline and differential"/>
</dbReference>
<keyword evidence="15" id="KW-0539">Nucleus</keyword>
<reference evidence="20 21" key="1">
    <citation type="journal article" date="2010" name="Nature">
        <title>Genome sequencing and analysis of the model grass Brachypodium distachyon.</title>
        <authorList>
            <consortium name="International Brachypodium Initiative"/>
        </authorList>
    </citation>
    <scope>NUCLEOTIDE SEQUENCE [LARGE SCALE GENOMIC DNA]</scope>
    <source>
        <strain evidence="20 21">Bd21</strain>
    </source>
</reference>
<comment type="subcellular location">
    <subcellularLocation>
        <location evidence="2">Membrane</location>
        <topology evidence="2">Single-pass membrane protein</topology>
    </subcellularLocation>
    <subcellularLocation>
        <location evidence="1">Nucleus</location>
    </subcellularLocation>
    <subcellularLocation>
        <location evidence="3">Plastid</location>
        <location evidence="3">Chloroplast</location>
    </subcellularLocation>
</comment>
<keyword evidence="6" id="KW-0934">Plastid</keyword>
<feature type="region of interest" description="Disordered" evidence="18">
    <location>
        <begin position="711"/>
        <end position="731"/>
    </location>
</feature>
<reference evidence="21" key="3">
    <citation type="submission" date="2018-08" db="UniProtKB">
        <authorList>
            <consortium name="EnsemblPlants"/>
        </authorList>
    </citation>
    <scope>IDENTIFICATION</scope>
    <source>
        <strain evidence="21">cv. Bd21</strain>
    </source>
</reference>
<evidence type="ECO:0000256" key="6">
    <source>
        <dbReference type="ARBA" id="ARBA00022640"/>
    </source>
</evidence>
<keyword evidence="13" id="KW-0010">Activator</keyword>
<dbReference type="EMBL" id="CM000883">
    <property type="protein sequence ID" value="PNT64854.1"/>
    <property type="molecule type" value="Genomic_DNA"/>
</dbReference>
<evidence type="ECO:0000313" key="20">
    <source>
        <dbReference type="EMBL" id="PNT64854.1"/>
    </source>
</evidence>
<dbReference type="HAMAP" id="MF_01477">
    <property type="entry name" value="Iojap_RsfS"/>
    <property type="match status" value="1"/>
</dbReference>
<evidence type="ECO:0000256" key="5">
    <source>
        <dbReference type="ARBA" id="ARBA00022528"/>
    </source>
</evidence>
<dbReference type="SUPFAM" id="SSF101941">
    <property type="entry name" value="NAC domain"/>
    <property type="match status" value="1"/>
</dbReference>
<dbReference type="GO" id="GO:0006355">
    <property type="term" value="P:regulation of DNA-templated transcription"/>
    <property type="evidence" value="ECO:0007669"/>
    <property type="project" value="InterPro"/>
</dbReference>
<dbReference type="GO" id="GO:0000976">
    <property type="term" value="F:transcription cis-regulatory region binding"/>
    <property type="evidence" value="ECO:0007669"/>
    <property type="project" value="UniProtKB-ARBA"/>
</dbReference>
<dbReference type="PROSITE" id="PS51005">
    <property type="entry name" value="NAC"/>
    <property type="match status" value="1"/>
</dbReference>
<evidence type="ECO:0000256" key="16">
    <source>
        <dbReference type="ARBA" id="ARBA00061915"/>
    </source>
</evidence>
<keyword evidence="14" id="KW-0804">Transcription</keyword>
<dbReference type="Proteomes" id="UP000008810">
    <property type="component" value="Chromosome 4"/>
</dbReference>
<dbReference type="InterPro" id="IPR043519">
    <property type="entry name" value="NT_sf"/>
</dbReference>
<dbReference type="SUPFAM" id="SSF81301">
    <property type="entry name" value="Nucleotidyltransferase"/>
    <property type="match status" value="1"/>
</dbReference>
<reference evidence="20" key="2">
    <citation type="submission" date="2017-06" db="EMBL/GenBank/DDBJ databases">
        <title>WGS assembly of Brachypodium distachyon.</title>
        <authorList>
            <consortium name="The International Brachypodium Initiative"/>
            <person name="Lucas S."/>
            <person name="Harmon-Smith M."/>
            <person name="Lail K."/>
            <person name="Tice H."/>
            <person name="Grimwood J."/>
            <person name="Bruce D."/>
            <person name="Barry K."/>
            <person name="Shu S."/>
            <person name="Lindquist E."/>
            <person name="Wang M."/>
            <person name="Pitluck S."/>
            <person name="Vogel J.P."/>
            <person name="Garvin D.F."/>
            <person name="Mockler T.C."/>
            <person name="Schmutz J."/>
            <person name="Rokhsar D."/>
            <person name="Bevan M.W."/>
        </authorList>
    </citation>
    <scope>NUCLEOTIDE SEQUENCE</scope>
    <source>
        <strain evidence="20">Bd21</strain>
    </source>
</reference>
<dbReference type="NCBIfam" id="TIGR00090">
    <property type="entry name" value="rsfS_iojap_ybeB"/>
    <property type="match status" value="1"/>
</dbReference>
<dbReference type="GO" id="GO:0005634">
    <property type="term" value="C:nucleus"/>
    <property type="evidence" value="ECO:0007669"/>
    <property type="project" value="UniProtKB-SubCell"/>
</dbReference>
<keyword evidence="9" id="KW-1133">Transmembrane helix</keyword>
<gene>
    <name evidence="21" type="primary">LOC100830566</name>
    <name evidence="20" type="ORF">BRADI_4g34022v3</name>
</gene>
<proteinExistence type="inferred from homology"/>
<dbReference type="Pfam" id="PF02365">
    <property type="entry name" value="NAM"/>
    <property type="match status" value="1"/>
</dbReference>
<evidence type="ECO:0000256" key="3">
    <source>
        <dbReference type="ARBA" id="ARBA00004229"/>
    </source>
</evidence>
<feature type="compositionally biased region" description="Low complexity" evidence="18">
    <location>
        <begin position="715"/>
        <end position="726"/>
    </location>
</feature>
<keyword evidence="22" id="KW-1185">Reference proteome</keyword>
<evidence type="ECO:0000256" key="4">
    <source>
        <dbReference type="ARBA" id="ARBA00010574"/>
    </source>
</evidence>
<dbReference type="AlphaFoldDB" id="A0A2K2CS49"/>
<evidence type="ECO:0000256" key="13">
    <source>
        <dbReference type="ARBA" id="ARBA00023159"/>
    </source>
</evidence>
<sequence length="882" mass="96239">MENPPPRWPPGFRFSPTDEELVLYFLKRRIASGRPTPYIADVDVYKSHPSHLPERSALRTGDKQWFFCSRLDRKYPNGSRASRTTAEGYWKATGKDRTICNGGRAVGNKKTLVYHHGRAPRGDRTDWVMHEYTILGDALPPTAQGREGYALYKLFQKSGVGPKNGEQYGAPFREEDWLDDDEGELQLPVEAADPIPTTVASDRAGTVDEQIGDLEALLLQTGNDQINIGPPSDLSTPVPSQVLFQHGQSQGWPTAEDNRSEVADATTSSRAMLVADNTCTELPFGDLEGLLMEISDEQRSAELFSEFSNPVPQLQLQHDDQEAWLNADMEEVSVADYTTSSGVVETAECTGIELPYGDLEGLLLQIENDQENIEPLTDFSLPVSHHECHQVGVGDLQRCHGAMFSSVDPSSAVQGSTNFEPQLEPSNQIAQSALTCMPLSWEANCTEETSVMQSVSGLASYDGQDSHEEFLEINDFFDSEDIGQSMNCTTTEHLISASSGMFDSLEYSDASMFLPGSFDTAGVVTENQYVDFGDSGYKSQGVQYTAELWAHNQVALNMQNHMKHNHVGLSSHASGTANNIVNEEPLNRSPNTSQSWFNSALSTLLDAVPASPALAAESNVLNRTLQRISSFRSEQVSNESSAPVIHVRRAAVTMRAAAIQSHILGRAPPVAVPLHTRPRRAGGGGGALLRRQGSQLRSDLLLLPLPTAVPCRARSPSSSSSSSADSGTGEGADELLEDLLQKHGEVVYSAAGGGGAPANEADEDAECLSLAVSLAKVASEVKAADIRVLFVKPIVYWTEFFIILTAFSNAQIEAISSKMRDIGEQQFSRVASGDTKPNSWTLLDFGDVVVHIFLPPQREFYNLEEFYGNATPIELPFETQLR</sequence>
<evidence type="ECO:0000256" key="2">
    <source>
        <dbReference type="ARBA" id="ARBA00004167"/>
    </source>
</evidence>
<evidence type="ECO:0000256" key="12">
    <source>
        <dbReference type="ARBA" id="ARBA00023136"/>
    </source>
</evidence>
<dbReference type="OrthoDB" id="607228at2759"/>
<evidence type="ECO:0000256" key="9">
    <source>
        <dbReference type="ARBA" id="ARBA00022989"/>
    </source>
</evidence>
<dbReference type="PANTHER" id="PTHR31744">
    <property type="entry name" value="PROTEIN CUP-SHAPED COTYLEDON 2-RELATED"/>
    <property type="match status" value="1"/>
</dbReference>
<accession>A0A2K2CS49</accession>
<protein>
    <recommendedName>
        <fullName evidence="17">Protein Iojap, chloroplastic</fullName>
    </recommendedName>
</protein>
<dbReference type="GO" id="GO:0009507">
    <property type="term" value="C:chloroplast"/>
    <property type="evidence" value="ECO:0007669"/>
    <property type="project" value="UniProtKB-SubCell"/>
</dbReference>
<evidence type="ECO:0000256" key="18">
    <source>
        <dbReference type="SAM" id="MobiDB-lite"/>
    </source>
</evidence>
<dbReference type="PANTHER" id="PTHR31744:SF216">
    <property type="entry name" value="NAC TRANSCRIPTION FACTOR"/>
    <property type="match status" value="1"/>
</dbReference>
<evidence type="ECO:0000256" key="7">
    <source>
        <dbReference type="ARBA" id="ARBA00022692"/>
    </source>
</evidence>
<dbReference type="Gene3D" id="3.30.460.10">
    <property type="entry name" value="Beta Polymerase, domain 2"/>
    <property type="match status" value="1"/>
</dbReference>
<dbReference type="GO" id="GO:0016020">
    <property type="term" value="C:membrane"/>
    <property type="evidence" value="ECO:0007669"/>
    <property type="project" value="UniProtKB-SubCell"/>
</dbReference>
<dbReference type="FunCoup" id="A0A2K2CS49">
    <property type="interactions" value="1184"/>
</dbReference>
<evidence type="ECO:0000256" key="17">
    <source>
        <dbReference type="ARBA" id="ARBA00069129"/>
    </source>
</evidence>
<evidence type="ECO:0000256" key="8">
    <source>
        <dbReference type="ARBA" id="ARBA00022946"/>
    </source>
</evidence>
<dbReference type="STRING" id="15368.A0A2K2CS49"/>
<dbReference type="FunFam" id="3.30.460.10:FF:000026">
    <property type="entry name" value="Protein Iojap, chloroplastic"/>
    <property type="match status" value="1"/>
</dbReference>
<organism evidence="20">
    <name type="scientific">Brachypodium distachyon</name>
    <name type="common">Purple false brome</name>
    <name type="synonym">Trachynia distachya</name>
    <dbReference type="NCBI Taxonomy" id="15368"/>
    <lineage>
        <taxon>Eukaryota</taxon>
        <taxon>Viridiplantae</taxon>
        <taxon>Streptophyta</taxon>
        <taxon>Embryophyta</taxon>
        <taxon>Tracheophyta</taxon>
        <taxon>Spermatophyta</taxon>
        <taxon>Magnoliopsida</taxon>
        <taxon>Liliopsida</taxon>
        <taxon>Poales</taxon>
        <taxon>Poaceae</taxon>
        <taxon>BOP clade</taxon>
        <taxon>Pooideae</taxon>
        <taxon>Stipodae</taxon>
        <taxon>Brachypodieae</taxon>
        <taxon>Brachypodium</taxon>
    </lineage>
</organism>
<name>A0A2K2CS49_BRADI</name>
<evidence type="ECO:0000313" key="21">
    <source>
        <dbReference type="EnsemblPlants" id="PNT64854"/>
    </source>
</evidence>
<comment type="similarity">
    <text evidence="4">Belongs to the Iojap/RsfS family.</text>
</comment>
<keyword evidence="10" id="KW-0805">Transcription regulation</keyword>
<keyword evidence="7" id="KW-0812">Transmembrane</keyword>
<dbReference type="EnsemblPlants" id="PNT64854">
    <property type="protein sequence ID" value="PNT64854"/>
    <property type="gene ID" value="BRADI_4g34022v3"/>
</dbReference>
<keyword evidence="11" id="KW-0238">DNA-binding</keyword>
<dbReference type="InterPro" id="IPR003441">
    <property type="entry name" value="NAC-dom"/>
</dbReference>
<feature type="domain" description="NAC" evidence="19">
    <location>
        <begin position="8"/>
        <end position="157"/>
    </location>
</feature>
<evidence type="ECO:0000256" key="1">
    <source>
        <dbReference type="ARBA" id="ARBA00004123"/>
    </source>
</evidence>
<evidence type="ECO:0000256" key="14">
    <source>
        <dbReference type="ARBA" id="ARBA00023163"/>
    </source>
</evidence>
<evidence type="ECO:0000313" key="22">
    <source>
        <dbReference type="Proteomes" id="UP000008810"/>
    </source>
</evidence>
<evidence type="ECO:0000256" key="11">
    <source>
        <dbReference type="ARBA" id="ARBA00023125"/>
    </source>
</evidence>
<dbReference type="InterPro" id="IPR004394">
    <property type="entry name" value="Iojap/RsfS/C7orf30"/>
</dbReference>
<keyword evidence="8" id="KW-0809">Transit peptide</keyword>
<evidence type="ECO:0000256" key="10">
    <source>
        <dbReference type="ARBA" id="ARBA00023015"/>
    </source>
</evidence>
<evidence type="ECO:0000256" key="15">
    <source>
        <dbReference type="ARBA" id="ARBA00023242"/>
    </source>
</evidence>